<dbReference type="PANTHER" id="PTHR45839:SF26">
    <property type="entry name" value="SUCROSE SYNTHASE"/>
    <property type="match status" value="1"/>
</dbReference>
<dbReference type="GO" id="GO:0005985">
    <property type="term" value="P:sucrose metabolic process"/>
    <property type="evidence" value="ECO:0007669"/>
    <property type="project" value="InterPro"/>
</dbReference>
<dbReference type="Proteomes" id="UP001229421">
    <property type="component" value="Unassembled WGS sequence"/>
</dbReference>
<comment type="similarity">
    <text evidence="1">Belongs to the glycosyltransferase 1 family. Plant sucrose synthase subfamily.</text>
</comment>
<dbReference type="InterPro" id="IPR056735">
    <property type="entry name" value="SUS_N"/>
</dbReference>
<dbReference type="InterPro" id="IPR012820">
    <property type="entry name" value="Sucrose_synthase_pln/cyn"/>
</dbReference>
<dbReference type="AlphaFoldDB" id="A0AAD8L5H0"/>
<protein>
    <recommendedName>
        <fullName evidence="2">sucrose synthase</fullName>
        <ecNumber evidence="2">2.4.1.13</ecNumber>
    </recommendedName>
</protein>
<evidence type="ECO:0000256" key="1">
    <source>
        <dbReference type="ARBA" id="ARBA00005894"/>
    </source>
</evidence>
<evidence type="ECO:0000313" key="8">
    <source>
        <dbReference type="Proteomes" id="UP001229421"/>
    </source>
</evidence>
<evidence type="ECO:0000256" key="4">
    <source>
        <dbReference type="ARBA" id="ARBA00022679"/>
    </source>
</evidence>
<evidence type="ECO:0000313" key="7">
    <source>
        <dbReference type="EMBL" id="KAK1436025.1"/>
    </source>
</evidence>
<comment type="caution">
    <text evidence="7">The sequence shown here is derived from an EMBL/GenBank/DDBJ whole genome shotgun (WGS) entry which is preliminary data.</text>
</comment>
<dbReference type="EMBL" id="JAUHHV010000001">
    <property type="protein sequence ID" value="KAK1436025.1"/>
    <property type="molecule type" value="Genomic_DNA"/>
</dbReference>
<keyword evidence="3" id="KW-0328">Glycosyltransferase</keyword>
<dbReference type="PANTHER" id="PTHR45839">
    <property type="match status" value="1"/>
</dbReference>
<comment type="catalytic activity">
    <reaction evidence="5">
        <text>an NDP-alpha-D-glucose + D-fructose = a ribonucleoside 5'-diphosphate + sucrose + H(+)</text>
        <dbReference type="Rhea" id="RHEA:16241"/>
        <dbReference type="ChEBI" id="CHEBI:15378"/>
        <dbReference type="ChEBI" id="CHEBI:17992"/>
        <dbReference type="ChEBI" id="CHEBI:37721"/>
        <dbReference type="ChEBI" id="CHEBI:57930"/>
        <dbReference type="ChEBI" id="CHEBI:76533"/>
        <dbReference type="EC" id="2.4.1.13"/>
    </reaction>
</comment>
<evidence type="ECO:0000256" key="5">
    <source>
        <dbReference type="ARBA" id="ARBA00049030"/>
    </source>
</evidence>
<organism evidence="7 8">
    <name type="scientific">Tagetes erecta</name>
    <name type="common">African marigold</name>
    <dbReference type="NCBI Taxonomy" id="13708"/>
    <lineage>
        <taxon>Eukaryota</taxon>
        <taxon>Viridiplantae</taxon>
        <taxon>Streptophyta</taxon>
        <taxon>Embryophyta</taxon>
        <taxon>Tracheophyta</taxon>
        <taxon>Spermatophyta</taxon>
        <taxon>Magnoliopsida</taxon>
        <taxon>eudicotyledons</taxon>
        <taxon>Gunneridae</taxon>
        <taxon>Pentapetalae</taxon>
        <taxon>asterids</taxon>
        <taxon>campanulids</taxon>
        <taxon>Asterales</taxon>
        <taxon>Asteraceae</taxon>
        <taxon>Asteroideae</taxon>
        <taxon>Heliantheae alliance</taxon>
        <taxon>Tageteae</taxon>
        <taxon>Tagetes</taxon>
    </lineage>
</organism>
<sequence length="114" mass="12947">MDFGVAESLVDALKQNRYHARRCFERFTSRGKRMVKPQELIHMIEKTIDDKLERTKVLEGSLGQILSSTQEAFVIPPYVVLGVRPNPGQWVYLKVNSDDVTVHSLTLGTDDESV</sequence>
<keyword evidence="8" id="KW-1185">Reference proteome</keyword>
<dbReference type="Gene3D" id="3.10.450.330">
    <property type="match status" value="1"/>
</dbReference>
<dbReference type="EC" id="2.4.1.13" evidence="2"/>
<dbReference type="GO" id="GO:0016157">
    <property type="term" value="F:sucrose synthase activity"/>
    <property type="evidence" value="ECO:0007669"/>
    <property type="project" value="UniProtKB-EC"/>
</dbReference>
<dbReference type="Pfam" id="PF24861">
    <property type="entry name" value="SUS_N"/>
    <property type="match status" value="1"/>
</dbReference>
<gene>
    <name evidence="7" type="ORF">QVD17_01800</name>
</gene>
<keyword evidence="4" id="KW-0808">Transferase</keyword>
<evidence type="ECO:0000259" key="6">
    <source>
        <dbReference type="Pfam" id="PF24861"/>
    </source>
</evidence>
<feature type="domain" description="Sucrose synthase N-terminal" evidence="6">
    <location>
        <begin position="5"/>
        <end position="106"/>
    </location>
</feature>
<evidence type="ECO:0000256" key="3">
    <source>
        <dbReference type="ARBA" id="ARBA00022676"/>
    </source>
</evidence>
<proteinExistence type="inferred from homology"/>
<reference evidence="7" key="1">
    <citation type="journal article" date="2023" name="bioRxiv">
        <title>Improved chromosome-level genome assembly for marigold (Tagetes erecta).</title>
        <authorList>
            <person name="Jiang F."/>
            <person name="Yuan L."/>
            <person name="Wang S."/>
            <person name="Wang H."/>
            <person name="Xu D."/>
            <person name="Wang A."/>
            <person name="Fan W."/>
        </authorList>
    </citation>
    <scope>NUCLEOTIDE SEQUENCE</scope>
    <source>
        <strain evidence="7">WSJ</strain>
        <tissue evidence="7">Leaf</tissue>
    </source>
</reference>
<evidence type="ECO:0000256" key="2">
    <source>
        <dbReference type="ARBA" id="ARBA00012540"/>
    </source>
</evidence>
<name>A0AAD8L5H0_TARER</name>
<accession>A0AAD8L5H0</accession>